<organism evidence="6 7">
    <name type="scientific">Zoogloea dura</name>
    <dbReference type="NCBI Taxonomy" id="2728840"/>
    <lineage>
        <taxon>Bacteria</taxon>
        <taxon>Pseudomonadati</taxon>
        <taxon>Pseudomonadota</taxon>
        <taxon>Betaproteobacteria</taxon>
        <taxon>Rhodocyclales</taxon>
        <taxon>Zoogloeaceae</taxon>
        <taxon>Zoogloea</taxon>
    </lineage>
</organism>
<keyword evidence="7" id="KW-1185">Reference proteome</keyword>
<dbReference type="Pfam" id="PF13356">
    <property type="entry name" value="Arm-DNA-bind_3"/>
    <property type="match status" value="1"/>
</dbReference>
<dbReference type="InterPro" id="IPR038488">
    <property type="entry name" value="Integrase_DNA-bd_sf"/>
</dbReference>
<sequence length="410" mass="45807">MGALTDIQIKQWIKSAAEVAKADGGGLTFTLSKAGRAAWVLRYRFGGKRREKTLGQYPDISLAEARKLALEDRARVQQGVDVAAEKQKARREASTAWTVRQLAEDYLQKSIGRLEESTLKGHRQRLRDYVYPVLGNIPADEVRPIDLIKIIERASKKSLHVAKLVLGIQKAIFAHGMGRHIIDADPAFQLRSNAVLGPRPVARTRVMLSEAELKIIMPLLPKMGIQNALMAKILLCTAVRIGELVGAKWENVDLEQRVWFIPPTDIKGKKGRARNGEDVRGFSIPLSEPVVGWFHDLKDLAFGSAYVLPIRSRKKAIGDTHMEPVTLNAAFNNFWKTHLSEGTQRFTPHDLRSTARSHLSRLGVDLLIAERCLNHSLGGLVDIYDQHDYLQERRVALNILADFVVNCNGA</sequence>
<accession>A0A848G677</accession>
<evidence type="ECO:0000256" key="1">
    <source>
        <dbReference type="ARBA" id="ARBA00008857"/>
    </source>
</evidence>
<dbReference type="InterPro" id="IPR053876">
    <property type="entry name" value="Phage_int_M"/>
</dbReference>
<comment type="similarity">
    <text evidence="1">Belongs to the 'phage' integrase family.</text>
</comment>
<keyword evidence="4" id="KW-0233">DNA recombination</keyword>
<dbReference type="InterPro" id="IPR025166">
    <property type="entry name" value="Integrase_DNA_bind_dom"/>
</dbReference>
<dbReference type="EMBL" id="JABBGA010000018">
    <property type="protein sequence ID" value="NML27737.1"/>
    <property type="molecule type" value="Genomic_DNA"/>
</dbReference>
<dbReference type="Pfam" id="PF22022">
    <property type="entry name" value="Phage_int_M"/>
    <property type="match status" value="1"/>
</dbReference>
<protein>
    <submittedName>
        <fullName evidence="6">Tyrosine-type recombinase/integrase</fullName>
    </submittedName>
</protein>
<evidence type="ECO:0000313" key="6">
    <source>
        <dbReference type="EMBL" id="NML27737.1"/>
    </source>
</evidence>
<dbReference type="InterPro" id="IPR050808">
    <property type="entry name" value="Phage_Integrase"/>
</dbReference>
<dbReference type="Gene3D" id="3.30.160.390">
    <property type="entry name" value="Integrase, DNA-binding domain"/>
    <property type="match status" value="1"/>
</dbReference>
<dbReference type="SUPFAM" id="SSF56349">
    <property type="entry name" value="DNA breaking-rejoining enzymes"/>
    <property type="match status" value="1"/>
</dbReference>
<keyword evidence="2" id="KW-0229">DNA integration</keyword>
<dbReference type="GO" id="GO:0006310">
    <property type="term" value="P:DNA recombination"/>
    <property type="evidence" value="ECO:0007669"/>
    <property type="project" value="UniProtKB-KW"/>
</dbReference>
<dbReference type="Proteomes" id="UP000580043">
    <property type="component" value="Unassembled WGS sequence"/>
</dbReference>
<proteinExistence type="inferred from homology"/>
<dbReference type="CDD" id="cd00801">
    <property type="entry name" value="INT_P4_C"/>
    <property type="match status" value="1"/>
</dbReference>
<dbReference type="Pfam" id="PF00589">
    <property type="entry name" value="Phage_integrase"/>
    <property type="match status" value="1"/>
</dbReference>
<keyword evidence="3" id="KW-0238">DNA-binding</keyword>
<evidence type="ECO:0000259" key="5">
    <source>
        <dbReference type="PROSITE" id="PS51898"/>
    </source>
</evidence>
<dbReference type="InterPro" id="IPR013762">
    <property type="entry name" value="Integrase-like_cat_sf"/>
</dbReference>
<comment type="caution">
    <text evidence="6">The sequence shown here is derived from an EMBL/GenBank/DDBJ whole genome shotgun (WGS) entry which is preliminary data.</text>
</comment>
<dbReference type="PANTHER" id="PTHR30629">
    <property type="entry name" value="PROPHAGE INTEGRASE"/>
    <property type="match status" value="1"/>
</dbReference>
<dbReference type="Gene3D" id="1.10.150.130">
    <property type="match status" value="1"/>
</dbReference>
<dbReference type="GO" id="GO:0015074">
    <property type="term" value="P:DNA integration"/>
    <property type="evidence" value="ECO:0007669"/>
    <property type="project" value="UniProtKB-KW"/>
</dbReference>
<gene>
    <name evidence="6" type="ORF">HHL15_18440</name>
</gene>
<name>A0A848G677_9RHOO</name>
<evidence type="ECO:0000256" key="2">
    <source>
        <dbReference type="ARBA" id="ARBA00022908"/>
    </source>
</evidence>
<dbReference type="InterPro" id="IPR010998">
    <property type="entry name" value="Integrase_recombinase_N"/>
</dbReference>
<feature type="domain" description="Tyr recombinase" evidence="5">
    <location>
        <begin position="203"/>
        <end position="397"/>
    </location>
</feature>
<dbReference type="AlphaFoldDB" id="A0A848G677"/>
<reference evidence="6 7" key="1">
    <citation type="submission" date="2020-04" db="EMBL/GenBank/DDBJ databases">
        <title>Zoogloea sp. G-4-1-14 isolated from soil.</title>
        <authorList>
            <person name="Dahal R.H."/>
        </authorList>
    </citation>
    <scope>NUCLEOTIDE SEQUENCE [LARGE SCALE GENOMIC DNA]</scope>
    <source>
        <strain evidence="6 7">G-4-1-14</strain>
    </source>
</reference>
<dbReference type="InterPro" id="IPR002104">
    <property type="entry name" value="Integrase_catalytic"/>
</dbReference>
<dbReference type="Gene3D" id="1.10.443.10">
    <property type="entry name" value="Intergrase catalytic core"/>
    <property type="match status" value="1"/>
</dbReference>
<dbReference type="PROSITE" id="PS51898">
    <property type="entry name" value="TYR_RECOMBINASE"/>
    <property type="match status" value="1"/>
</dbReference>
<evidence type="ECO:0000256" key="3">
    <source>
        <dbReference type="ARBA" id="ARBA00023125"/>
    </source>
</evidence>
<dbReference type="RefSeq" id="WP_169147275.1">
    <property type="nucleotide sequence ID" value="NZ_JABBGA010000018.1"/>
</dbReference>
<dbReference type="InterPro" id="IPR011010">
    <property type="entry name" value="DNA_brk_join_enz"/>
</dbReference>
<dbReference type="PANTHER" id="PTHR30629:SF2">
    <property type="entry name" value="PROPHAGE INTEGRASE INTS-RELATED"/>
    <property type="match status" value="1"/>
</dbReference>
<evidence type="ECO:0000313" key="7">
    <source>
        <dbReference type="Proteomes" id="UP000580043"/>
    </source>
</evidence>
<dbReference type="GO" id="GO:0003677">
    <property type="term" value="F:DNA binding"/>
    <property type="evidence" value="ECO:0007669"/>
    <property type="project" value="UniProtKB-KW"/>
</dbReference>
<evidence type="ECO:0000256" key="4">
    <source>
        <dbReference type="ARBA" id="ARBA00023172"/>
    </source>
</evidence>